<dbReference type="EC" id="2.7.1.172" evidence="1"/>
<dbReference type="AlphaFoldDB" id="A0A1E1L8Q6"/>
<dbReference type="Proteomes" id="UP000178129">
    <property type="component" value="Unassembled WGS sequence"/>
</dbReference>
<comment type="catalytic activity">
    <reaction evidence="2">
        <text>N(6)-D-ribulosyl-L-lysyl-[protein] + ATP = N(6)-(3-O-phospho-D-ribulosyl)-L-lysyl-[protein] + ADP + H(+)</text>
        <dbReference type="Rhea" id="RHEA:48432"/>
        <dbReference type="Rhea" id="RHEA-COMP:12103"/>
        <dbReference type="Rhea" id="RHEA-COMP:12104"/>
        <dbReference type="ChEBI" id="CHEBI:15378"/>
        <dbReference type="ChEBI" id="CHEBI:30616"/>
        <dbReference type="ChEBI" id="CHEBI:90418"/>
        <dbReference type="ChEBI" id="CHEBI:90420"/>
        <dbReference type="ChEBI" id="CHEBI:456216"/>
        <dbReference type="EC" id="2.7.1.172"/>
    </reaction>
    <physiologicalReaction direction="left-to-right" evidence="2">
        <dbReference type="Rhea" id="RHEA:48433"/>
    </physiologicalReaction>
</comment>
<organism evidence="3 4">
    <name type="scientific">Rhynchosporium graminicola</name>
    <dbReference type="NCBI Taxonomy" id="2792576"/>
    <lineage>
        <taxon>Eukaryota</taxon>
        <taxon>Fungi</taxon>
        <taxon>Dikarya</taxon>
        <taxon>Ascomycota</taxon>
        <taxon>Pezizomycotina</taxon>
        <taxon>Leotiomycetes</taxon>
        <taxon>Helotiales</taxon>
        <taxon>Ploettnerulaceae</taxon>
        <taxon>Rhynchosporium</taxon>
    </lineage>
</organism>
<dbReference type="PANTHER" id="PTHR12149:SF8">
    <property type="entry name" value="PROTEIN-RIBULOSAMINE 3-KINASE"/>
    <property type="match status" value="1"/>
</dbReference>
<dbReference type="PANTHER" id="PTHR12149">
    <property type="entry name" value="FRUCTOSAMINE 3 KINASE-RELATED PROTEIN"/>
    <property type="match status" value="1"/>
</dbReference>
<dbReference type="Gene3D" id="3.90.1200.10">
    <property type="match status" value="1"/>
</dbReference>
<reference evidence="4" key="1">
    <citation type="submission" date="2016-03" db="EMBL/GenBank/DDBJ databases">
        <authorList>
            <person name="Ploux O."/>
        </authorList>
    </citation>
    <scope>NUCLEOTIDE SEQUENCE [LARGE SCALE GENOMIC DNA]</scope>
    <source>
        <strain evidence="4">UK7</strain>
    </source>
</reference>
<gene>
    <name evidence="3" type="ORF">RCO7_07145</name>
</gene>
<comment type="caution">
    <text evidence="3">The sequence shown here is derived from an EMBL/GenBank/DDBJ whole genome shotgun (WGS) entry which is preliminary data.</text>
</comment>
<dbReference type="InParanoid" id="A0A1E1L8Q6"/>
<evidence type="ECO:0000256" key="2">
    <source>
        <dbReference type="ARBA" id="ARBA00048655"/>
    </source>
</evidence>
<dbReference type="SUPFAM" id="SSF56112">
    <property type="entry name" value="Protein kinase-like (PK-like)"/>
    <property type="match status" value="1"/>
</dbReference>
<evidence type="ECO:0000256" key="1">
    <source>
        <dbReference type="ARBA" id="ARBA00011961"/>
    </source>
</evidence>
<dbReference type="Pfam" id="PF03881">
    <property type="entry name" value="Fructosamin_kin"/>
    <property type="match status" value="1"/>
</dbReference>
<evidence type="ECO:0000313" key="3">
    <source>
        <dbReference type="EMBL" id="CZT06933.1"/>
    </source>
</evidence>
<keyword evidence="4" id="KW-1185">Reference proteome</keyword>
<name>A0A1E1L8Q6_9HELO</name>
<proteinExistence type="predicted"/>
<protein>
    <recommendedName>
        <fullName evidence="1">protein-ribulosamine 3-kinase</fullName>
        <ecNumber evidence="1">2.7.1.172</ecNumber>
    </recommendedName>
</protein>
<sequence length="357" mass="40128">MTDEWKIPPRLITGPPNVTPGVSGGKVVEGDFPLDQVVIDKLPPGTVVHACNLLAQSEWTVAAKIDTTLAGEAKAYFLKCAEYDQGRAMLESEFLSMDDIHKVSENFVPKSYGWGQLSVSEPKTYFYIRDLLDLKHQDPDPMSLCKKLVTLHKSSESPTGMFGFPIKPVRGNLPLETSWNQNWSKFFEQLFRGSLALDEKINGPWKDLGHLVDLAMSHVVPQLLGPLEAEGRSIKPSLIHGDLWEGNIGTDPKTGEIYIFDASSYYAHHEMELGMWRPLPNLVIGREIYMKEYLSQMGVSEPAEHFEDRHRLYSACTSIHAAACHNRDSNREETYGKLMYLLDKYAPNIEETAAEDA</sequence>
<evidence type="ECO:0000313" key="4">
    <source>
        <dbReference type="Proteomes" id="UP000178129"/>
    </source>
</evidence>
<dbReference type="GO" id="GO:0102193">
    <property type="term" value="F:protein-ribulosamine 3-kinase activity"/>
    <property type="evidence" value="ECO:0007669"/>
    <property type="project" value="UniProtKB-EC"/>
</dbReference>
<dbReference type="EMBL" id="FJUW01000040">
    <property type="protein sequence ID" value="CZT06933.1"/>
    <property type="molecule type" value="Genomic_DNA"/>
</dbReference>
<dbReference type="InterPro" id="IPR016477">
    <property type="entry name" value="Fructo-/Ketosamine-3-kinase"/>
</dbReference>
<dbReference type="InterPro" id="IPR011009">
    <property type="entry name" value="Kinase-like_dom_sf"/>
</dbReference>
<accession>A0A1E1L8Q6</accession>